<comment type="activity regulation">
    <text evidence="6">Negatively regulated by the anti-sigma-I factor RsgI.</text>
</comment>
<keyword evidence="4 6" id="KW-0238">DNA-binding</keyword>
<evidence type="ECO:0000256" key="6">
    <source>
        <dbReference type="HAMAP-Rule" id="MF_02064"/>
    </source>
</evidence>
<evidence type="ECO:0000256" key="1">
    <source>
        <dbReference type="ARBA" id="ARBA00022490"/>
    </source>
</evidence>
<evidence type="ECO:0000259" key="7">
    <source>
        <dbReference type="Pfam" id="PF04542"/>
    </source>
</evidence>
<dbReference type="RefSeq" id="WP_252469109.1">
    <property type="nucleotide sequence ID" value="NZ_JAMHFY010000008.1"/>
</dbReference>
<dbReference type="NCBIfam" id="NF006175">
    <property type="entry name" value="PRK08311.2-3"/>
    <property type="match status" value="1"/>
</dbReference>
<dbReference type="EMBL" id="JAMJEV010000008">
    <property type="protein sequence ID" value="MDO0823488.1"/>
    <property type="molecule type" value="Genomic_DNA"/>
</dbReference>
<feature type="short sequence motif" description="Polymerase core binding" evidence="6">
    <location>
        <begin position="50"/>
        <end position="63"/>
    </location>
</feature>
<comment type="subcellular location">
    <subcellularLocation>
        <location evidence="6">Cytoplasm</location>
    </subcellularLocation>
</comment>
<comment type="subunit">
    <text evidence="6">Interacts with RsgI.</text>
</comment>
<dbReference type="PIRSF" id="PIRSF038953">
    <property type="entry name" value="SigI"/>
    <property type="match status" value="1"/>
</dbReference>
<comment type="caution">
    <text evidence="8">The sequence shown here is derived from an EMBL/GenBank/DDBJ whole genome shotgun (WGS) entry which is preliminary data.</text>
</comment>
<gene>
    <name evidence="6 8" type="primary">sigI</name>
    <name evidence="8" type="ORF">M8H41_11540</name>
</gene>
<dbReference type="NCBIfam" id="TIGR02937">
    <property type="entry name" value="sigma70-ECF"/>
    <property type="match status" value="1"/>
</dbReference>
<keyword evidence="5 6" id="KW-0804">Transcription</keyword>
<evidence type="ECO:0000256" key="4">
    <source>
        <dbReference type="ARBA" id="ARBA00023125"/>
    </source>
</evidence>
<dbReference type="InterPro" id="IPR007627">
    <property type="entry name" value="RNA_pol_sigma70_r2"/>
</dbReference>
<feature type="domain" description="RNA polymerase sigma-70 region 2" evidence="7">
    <location>
        <begin position="25"/>
        <end position="95"/>
    </location>
</feature>
<keyword evidence="3 6" id="KW-0731">Sigma factor</keyword>
<accession>A0ABT8QTV1</accession>
<proteinExistence type="inferred from homology"/>
<feature type="DNA-binding region" description="H-T-H motif" evidence="6">
    <location>
        <begin position="192"/>
        <end position="211"/>
    </location>
</feature>
<dbReference type="InterPro" id="IPR014244">
    <property type="entry name" value="RNA_pol_sigma-I"/>
</dbReference>
<comment type="function">
    <text evidence="6">Sigma factors are initiation factors that promote the attachment of RNA polymerase to specific initiation sites and are then released.</text>
</comment>
<comment type="similarity">
    <text evidence="6">Belongs to the sigma-70 factor family. SigI subfamily.</text>
</comment>
<dbReference type="NCBIfam" id="TIGR02895">
    <property type="entry name" value="spore_sigI"/>
    <property type="match status" value="1"/>
</dbReference>
<name>A0ABT8QTV1_9FIRM</name>
<dbReference type="Proteomes" id="UP001176021">
    <property type="component" value="Unassembled WGS sequence"/>
</dbReference>
<evidence type="ECO:0000256" key="3">
    <source>
        <dbReference type="ARBA" id="ARBA00023082"/>
    </source>
</evidence>
<evidence type="ECO:0000313" key="8">
    <source>
        <dbReference type="EMBL" id="MDO0823488.1"/>
    </source>
</evidence>
<keyword evidence="1 6" id="KW-0963">Cytoplasm</keyword>
<dbReference type="SUPFAM" id="SSF88946">
    <property type="entry name" value="Sigma2 domain of RNA polymerase sigma factors"/>
    <property type="match status" value="1"/>
</dbReference>
<dbReference type="InterPro" id="IPR013325">
    <property type="entry name" value="RNA_pol_sigma_r2"/>
</dbReference>
<reference evidence="8" key="1">
    <citation type="submission" date="2022-05" db="EMBL/GenBank/DDBJ databases">
        <title>Expanded diversity of anoxic marine methylotrophy in a Black Sea sulfate reducing microorganism.</title>
        <authorList>
            <person name="Fischer P.Q."/>
            <person name="Stams A.J.M."/>
            <person name="Villanueva L."/>
            <person name="Sousa D.Z."/>
        </authorList>
    </citation>
    <scope>NUCLEOTIDE SEQUENCE</scope>
    <source>
        <strain evidence="8">P130</strain>
    </source>
</reference>
<keyword evidence="2 6" id="KW-0805">Transcription regulation</keyword>
<dbReference type="HAMAP" id="MF_02064">
    <property type="entry name" value="Sigma70_SigI"/>
    <property type="match status" value="1"/>
</dbReference>
<dbReference type="Gene3D" id="1.10.1740.10">
    <property type="match status" value="1"/>
</dbReference>
<dbReference type="Pfam" id="PF04542">
    <property type="entry name" value="Sigma70_r2"/>
    <property type="match status" value="1"/>
</dbReference>
<keyword evidence="9" id="KW-1185">Reference proteome</keyword>
<evidence type="ECO:0000256" key="2">
    <source>
        <dbReference type="ARBA" id="ARBA00023015"/>
    </source>
</evidence>
<dbReference type="InterPro" id="IPR014284">
    <property type="entry name" value="RNA_pol_sigma-70_dom"/>
</dbReference>
<organism evidence="8 9">
    <name type="scientific">Desulfosporosinus nitroreducens</name>
    <dbReference type="NCBI Taxonomy" id="2018668"/>
    <lineage>
        <taxon>Bacteria</taxon>
        <taxon>Bacillati</taxon>
        <taxon>Bacillota</taxon>
        <taxon>Clostridia</taxon>
        <taxon>Eubacteriales</taxon>
        <taxon>Desulfitobacteriaceae</taxon>
        <taxon>Desulfosporosinus</taxon>
    </lineage>
</organism>
<sequence>MPELTIQQSLLLAKKGNVLIREEFIQNHKPFIVKVSSQLCKRYLTWGHDEELSIALLAFNEAIDGYKPDQKASFYSFSKTVIARRLIDYFRKESKHQVLSLTPLEAEEDNLYDYESASSFKHYKEEEQNSNFSETVKIYTTVLAEYGIKLEDLVEVSPKHRDSKATLWRVAQELCEHPNLLMQLTKTKLLPLKELELLTGVKRKVLERGRKYLIATALILSDPEFVSLKGFTQVDSIVKERS</sequence>
<protein>
    <recommendedName>
        <fullName evidence="6">RNA polymerase sigma factor SigI</fullName>
    </recommendedName>
</protein>
<evidence type="ECO:0000256" key="5">
    <source>
        <dbReference type="ARBA" id="ARBA00023163"/>
    </source>
</evidence>
<evidence type="ECO:0000313" key="9">
    <source>
        <dbReference type="Proteomes" id="UP001176021"/>
    </source>
</evidence>
<keyword evidence="6" id="KW-0346">Stress response</keyword>